<organism evidence="5 6">
    <name type="scientific">Geodia barretti</name>
    <name type="common">Barrett's horny sponge</name>
    <dbReference type="NCBI Taxonomy" id="519541"/>
    <lineage>
        <taxon>Eukaryota</taxon>
        <taxon>Metazoa</taxon>
        <taxon>Porifera</taxon>
        <taxon>Demospongiae</taxon>
        <taxon>Heteroscleromorpha</taxon>
        <taxon>Tetractinellida</taxon>
        <taxon>Astrophorina</taxon>
        <taxon>Geodiidae</taxon>
        <taxon>Geodia</taxon>
    </lineage>
</organism>
<keyword evidence="3" id="KW-0732">Signal</keyword>
<dbReference type="PANTHER" id="PTHR10554">
    <property type="entry name" value="SYNTROPHIN"/>
    <property type="match status" value="1"/>
</dbReference>
<reference evidence="5" key="1">
    <citation type="submission" date="2023-03" db="EMBL/GenBank/DDBJ databases">
        <authorList>
            <person name="Steffen K."/>
            <person name="Cardenas P."/>
        </authorList>
    </citation>
    <scope>NUCLEOTIDE SEQUENCE</scope>
</reference>
<dbReference type="GO" id="GO:0016010">
    <property type="term" value="C:dystrophin-associated glycoprotein complex"/>
    <property type="evidence" value="ECO:0007669"/>
    <property type="project" value="TreeGrafter"/>
</dbReference>
<feature type="domain" description="Syntrophin C-terminal PH" evidence="4">
    <location>
        <begin position="26"/>
        <end position="102"/>
    </location>
</feature>
<evidence type="ECO:0000313" key="6">
    <source>
        <dbReference type="Proteomes" id="UP001174909"/>
    </source>
</evidence>
<evidence type="ECO:0000256" key="3">
    <source>
        <dbReference type="SAM" id="SignalP"/>
    </source>
</evidence>
<comment type="subcellular location">
    <subcellularLocation>
        <location evidence="1">Cytoplasm</location>
    </subcellularLocation>
</comment>
<keyword evidence="6" id="KW-1185">Reference proteome</keyword>
<dbReference type="AlphaFoldDB" id="A0AA35QSW4"/>
<feature type="chain" id="PRO_5041226436" evidence="3">
    <location>
        <begin position="18"/>
        <end position="134"/>
    </location>
</feature>
<dbReference type="InterPro" id="IPR055108">
    <property type="entry name" value="Syntrophin_4th"/>
</dbReference>
<evidence type="ECO:0000259" key="4">
    <source>
        <dbReference type="Pfam" id="PF23012"/>
    </source>
</evidence>
<dbReference type="GO" id="GO:0005737">
    <property type="term" value="C:cytoplasm"/>
    <property type="evidence" value="ECO:0007669"/>
    <property type="project" value="UniProtKB-SubCell"/>
</dbReference>
<protein>
    <submittedName>
        <fullName evidence="5">Gamma-2-syntrophin</fullName>
    </submittedName>
</protein>
<feature type="signal peptide" evidence="3">
    <location>
        <begin position="1"/>
        <end position="17"/>
    </location>
</feature>
<sequence length="134" mass="15442">MNLAHGLLHQLISPLLSFPLSISPKAMQFPGRWKQKDIDFCLDLTQGFIVRDRDTMVVKWKKPFSQLRCSSDDNHSWLRLEFGKSRAQHTETQEIELEELHLAVVAMECFMLAKLSNLDPGYITQTDFIPEPSP</sequence>
<accession>A0AA35QSW4</accession>
<evidence type="ECO:0000256" key="1">
    <source>
        <dbReference type="ARBA" id="ARBA00004496"/>
    </source>
</evidence>
<name>A0AA35QSW4_GEOBA</name>
<dbReference type="PANTHER" id="PTHR10554:SF1">
    <property type="entry name" value="FI16515P1"/>
    <property type="match status" value="1"/>
</dbReference>
<gene>
    <name evidence="5" type="ORF">GBAR_LOCUS552</name>
</gene>
<comment type="caution">
    <text evidence="5">The sequence shown here is derived from an EMBL/GenBank/DDBJ whole genome shotgun (WGS) entry which is preliminary data.</text>
</comment>
<dbReference type="EMBL" id="CASHTH010000083">
    <property type="protein sequence ID" value="CAI7990808.1"/>
    <property type="molecule type" value="Genomic_DNA"/>
</dbReference>
<dbReference type="Proteomes" id="UP001174909">
    <property type="component" value="Unassembled WGS sequence"/>
</dbReference>
<evidence type="ECO:0000256" key="2">
    <source>
        <dbReference type="ARBA" id="ARBA00022490"/>
    </source>
</evidence>
<evidence type="ECO:0000313" key="5">
    <source>
        <dbReference type="EMBL" id="CAI7990808.1"/>
    </source>
</evidence>
<proteinExistence type="predicted"/>
<dbReference type="Pfam" id="PF23012">
    <property type="entry name" value="Syntrophin_4th"/>
    <property type="match status" value="1"/>
</dbReference>
<dbReference type="GO" id="GO:0005198">
    <property type="term" value="F:structural molecule activity"/>
    <property type="evidence" value="ECO:0007669"/>
    <property type="project" value="InterPro"/>
</dbReference>
<keyword evidence="2" id="KW-0963">Cytoplasm</keyword>
<dbReference type="InterPro" id="IPR015482">
    <property type="entry name" value="Syntrophin"/>
</dbReference>